<comment type="subunit">
    <text evidence="2">Homodimer.</text>
</comment>
<dbReference type="SUPFAM" id="SSF52833">
    <property type="entry name" value="Thioredoxin-like"/>
    <property type="match status" value="1"/>
</dbReference>
<dbReference type="EnsemblMetazoa" id="AATE002249-RA">
    <property type="protein sequence ID" value="AATE002249-PA.1"/>
    <property type="gene ID" value="AATE002249"/>
</dbReference>
<dbReference type="InterPro" id="IPR040079">
    <property type="entry name" value="Glutathione_S-Trfase"/>
</dbReference>
<dbReference type="InterPro" id="IPR004045">
    <property type="entry name" value="Glutathione_S-Trfase_N"/>
</dbReference>
<comment type="similarity">
    <text evidence="1">Belongs to the GST superfamily. Theta family.</text>
</comment>
<dbReference type="SFLD" id="SFLDS00019">
    <property type="entry name" value="Glutathione_Transferase_(cytos"/>
    <property type="match status" value="1"/>
</dbReference>
<dbReference type="Gene3D" id="1.20.1050.10">
    <property type="match status" value="1"/>
</dbReference>
<keyword evidence="4" id="KW-0808">Transferase</keyword>
<proteinExistence type="inferred from homology"/>
<dbReference type="SFLD" id="SFLDG01153">
    <property type="entry name" value="Main.4:_Theta-like"/>
    <property type="match status" value="1"/>
</dbReference>
<evidence type="ECO:0000313" key="7">
    <source>
        <dbReference type="EnsemblMetazoa" id="AATE002249-PA.1"/>
    </source>
</evidence>
<comment type="catalytic activity">
    <reaction evidence="6">
        <text>RX + glutathione = an S-substituted glutathione + a halide anion + H(+)</text>
        <dbReference type="Rhea" id="RHEA:16437"/>
        <dbReference type="ChEBI" id="CHEBI:15378"/>
        <dbReference type="ChEBI" id="CHEBI:16042"/>
        <dbReference type="ChEBI" id="CHEBI:17792"/>
        <dbReference type="ChEBI" id="CHEBI:57925"/>
        <dbReference type="ChEBI" id="CHEBI:90779"/>
        <dbReference type="EC" id="2.5.1.18"/>
    </reaction>
</comment>
<dbReference type="PROSITE" id="PS50404">
    <property type="entry name" value="GST_NTER"/>
    <property type="match status" value="1"/>
</dbReference>
<dbReference type="EC" id="2.5.1.18" evidence="3"/>
<evidence type="ECO:0000256" key="2">
    <source>
        <dbReference type="ARBA" id="ARBA00011738"/>
    </source>
</evidence>
<sequence length="245" mass="27708">MNFAINSIVNPVRARLNLQFPVLNMTKIVFYTLHLSPPCRAVELTAKALGLQLERKIVDLLGGDHLKPEFLKLNPQHTIPVLDDNGTIVSESHAIMIYLVRKYAKDNILYPTDLIGQARVNALLHFESGVLFARLRFITEHVFFKHQPDIPEDRIEYVQTAYRLLEDTLADNFVAGPTMTIADFSCVSTVASLMGFVPMEKSEHPKIYAWIERMQQLPYYEEANGAGAADLAKRILLAMKANRKA</sequence>
<dbReference type="InterPro" id="IPR010987">
    <property type="entry name" value="Glutathione-S-Trfase_C-like"/>
</dbReference>
<dbReference type="PANTHER" id="PTHR43969">
    <property type="entry name" value="GLUTATHIONE S TRANSFERASE D10, ISOFORM A-RELATED"/>
    <property type="match status" value="1"/>
</dbReference>
<evidence type="ECO:0000256" key="4">
    <source>
        <dbReference type="ARBA" id="ARBA00022679"/>
    </source>
</evidence>
<dbReference type="STRING" id="41427.A0A182IN41"/>
<dbReference type="FunFam" id="3.40.30.10:FF:000034">
    <property type="entry name" value="glutathione S-transferase 1"/>
    <property type="match status" value="1"/>
</dbReference>
<dbReference type="GO" id="GO:0004364">
    <property type="term" value="F:glutathione transferase activity"/>
    <property type="evidence" value="ECO:0007669"/>
    <property type="project" value="UniProtKB-EC"/>
</dbReference>
<name>A0A182IN41_ANOAO</name>
<dbReference type="PROSITE" id="PS50405">
    <property type="entry name" value="GST_CTER"/>
    <property type="match status" value="1"/>
</dbReference>
<dbReference type="CDD" id="cd03177">
    <property type="entry name" value="GST_C_Delta_Epsilon"/>
    <property type="match status" value="1"/>
</dbReference>
<dbReference type="InterPro" id="IPR004046">
    <property type="entry name" value="GST_C"/>
</dbReference>
<accession>A0A182IN41</accession>
<dbReference type="Gene3D" id="3.40.30.10">
    <property type="entry name" value="Glutaredoxin"/>
    <property type="match status" value="1"/>
</dbReference>
<dbReference type="AlphaFoldDB" id="A0A182IN41"/>
<dbReference type="FunFam" id="1.20.1050.10:FF:000007">
    <property type="entry name" value="Glutathione S-transferase 1-1"/>
    <property type="match status" value="1"/>
</dbReference>
<dbReference type="VEuPathDB" id="VectorBase:AATE002249"/>
<dbReference type="CDD" id="cd03045">
    <property type="entry name" value="GST_N_Delta_Epsilon"/>
    <property type="match status" value="1"/>
</dbReference>
<dbReference type="SUPFAM" id="SSF47616">
    <property type="entry name" value="GST C-terminal domain-like"/>
    <property type="match status" value="1"/>
</dbReference>
<dbReference type="Pfam" id="PF13417">
    <property type="entry name" value="GST_N_3"/>
    <property type="match status" value="1"/>
</dbReference>
<evidence type="ECO:0000256" key="3">
    <source>
        <dbReference type="ARBA" id="ARBA00012452"/>
    </source>
</evidence>
<protein>
    <recommendedName>
        <fullName evidence="3">glutathione transferase</fullName>
        <ecNumber evidence="3">2.5.1.18</ecNumber>
    </recommendedName>
    <alternativeName>
        <fullName evidence="5">GST class-theta</fullName>
    </alternativeName>
</protein>
<dbReference type="EMBL" id="AXCP01008581">
    <property type="status" value="NOT_ANNOTATED_CDS"/>
    <property type="molecule type" value="Genomic_DNA"/>
</dbReference>
<dbReference type="Pfam" id="PF00043">
    <property type="entry name" value="GST_C"/>
    <property type="match status" value="1"/>
</dbReference>
<dbReference type="PANTHER" id="PTHR43969:SF3">
    <property type="entry name" value="GLUTATHIONE S TRANSFERASE E11, ISOFORM A-RELATED"/>
    <property type="match status" value="1"/>
</dbReference>
<dbReference type="SFLD" id="SFLDG00358">
    <property type="entry name" value="Main_(cytGST)"/>
    <property type="match status" value="1"/>
</dbReference>
<reference evidence="7" key="1">
    <citation type="submission" date="2022-08" db="UniProtKB">
        <authorList>
            <consortium name="EnsemblMetazoa"/>
        </authorList>
    </citation>
    <scope>IDENTIFICATION</scope>
    <source>
        <strain evidence="7">EBRO</strain>
    </source>
</reference>
<organism evidence="7">
    <name type="scientific">Anopheles atroparvus</name>
    <name type="common">European mosquito</name>
    <dbReference type="NCBI Taxonomy" id="41427"/>
    <lineage>
        <taxon>Eukaryota</taxon>
        <taxon>Metazoa</taxon>
        <taxon>Ecdysozoa</taxon>
        <taxon>Arthropoda</taxon>
        <taxon>Hexapoda</taxon>
        <taxon>Insecta</taxon>
        <taxon>Pterygota</taxon>
        <taxon>Neoptera</taxon>
        <taxon>Endopterygota</taxon>
        <taxon>Diptera</taxon>
        <taxon>Nematocera</taxon>
        <taxon>Culicoidea</taxon>
        <taxon>Culicidae</taxon>
        <taxon>Anophelinae</taxon>
        <taxon>Anopheles</taxon>
    </lineage>
</organism>
<dbReference type="GO" id="GO:0006749">
    <property type="term" value="P:glutathione metabolic process"/>
    <property type="evidence" value="ECO:0007669"/>
    <property type="project" value="TreeGrafter"/>
</dbReference>
<evidence type="ECO:0000256" key="5">
    <source>
        <dbReference type="ARBA" id="ARBA00041523"/>
    </source>
</evidence>
<evidence type="ECO:0000256" key="1">
    <source>
        <dbReference type="ARBA" id="ARBA00009899"/>
    </source>
</evidence>
<dbReference type="InterPro" id="IPR036282">
    <property type="entry name" value="Glutathione-S-Trfase_C_sf"/>
</dbReference>
<dbReference type="InterPro" id="IPR036249">
    <property type="entry name" value="Thioredoxin-like_sf"/>
</dbReference>
<evidence type="ECO:0000256" key="6">
    <source>
        <dbReference type="ARBA" id="ARBA00047960"/>
    </source>
</evidence>